<feature type="region of interest" description="Disordered" evidence="1">
    <location>
        <begin position="65"/>
        <end position="147"/>
    </location>
</feature>
<evidence type="ECO:0000313" key="4">
    <source>
        <dbReference type="Proteomes" id="UP001269819"/>
    </source>
</evidence>
<keyword evidence="2" id="KW-1133">Transmembrane helix</keyword>
<reference evidence="3 4" key="1">
    <citation type="submission" date="2023-10" db="EMBL/GenBank/DDBJ databases">
        <title>Characteristics and mechanism of a salt-tolerant marine origin heterotrophic nitrifying- aerobic denitrifying bacteria Marinobacter xestospongiae HN1.</title>
        <authorList>
            <person name="Qi R."/>
        </authorList>
    </citation>
    <scope>NUCLEOTIDE SEQUENCE [LARGE SCALE GENOMIC DNA]</scope>
    <source>
        <strain evidence="3 4">HN1</strain>
    </source>
</reference>
<protein>
    <submittedName>
        <fullName evidence="3">Uncharacterized protein</fullName>
    </submittedName>
</protein>
<feature type="region of interest" description="Disordered" evidence="1">
    <location>
        <begin position="1"/>
        <end position="26"/>
    </location>
</feature>
<feature type="non-terminal residue" evidence="3">
    <location>
        <position position="147"/>
    </location>
</feature>
<sequence>MTRQDEAQTQPQPRHSGSATIRSSKSGSNAQDYVVYHWERILGAIALLVVVVALVTWGIMHLIYPSPARPGKSESPPAPVAQAEPEPVAVAAPPETPKPADKMPVAAAAPPSEPDSEEAVTEEAVTEEAVTEEAVTEEAVTEEAVTE</sequence>
<feature type="compositionally biased region" description="Polar residues" evidence="1">
    <location>
        <begin position="7"/>
        <end position="26"/>
    </location>
</feature>
<keyword evidence="2" id="KW-0472">Membrane</keyword>
<feature type="compositionally biased region" description="Acidic residues" evidence="1">
    <location>
        <begin position="114"/>
        <end position="147"/>
    </location>
</feature>
<name>A0ABU3W295_9GAMM</name>
<evidence type="ECO:0000256" key="2">
    <source>
        <dbReference type="SAM" id="Phobius"/>
    </source>
</evidence>
<feature type="transmembrane region" description="Helical" evidence="2">
    <location>
        <begin position="41"/>
        <end position="64"/>
    </location>
</feature>
<accession>A0ABU3W295</accession>
<keyword evidence="4" id="KW-1185">Reference proteome</keyword>
<keyword evidence="2" id="KW-0812">Transmembrane</keyword>
<evidence type="ECO:0000313" key="3">
    <source>
        <dbReference type="EMBL" id="MDV2080668.1"/>
    </source>
</evidence>
<proteinExistence type="predicted"/>
<feature type="compositionally biased region" description="Low complexity" evidence="1">
    <location>
        <begin position="80"/>
        <end position="93"/>
    </location>
</feature>
<dbReference type="EMBL" id="JAWIIJ010000017">
    <property type="protein sequence ID" value="MDV2080668.1"/>
    <property type="molecule type" value="Genomic_DNA"/>
</dbReference>
<organism evidence="3 4">
    <name type="scientific">Marinobacter xestospongiae</name>
    <dbReference type="NCBI Taxonomy" id="994319"/>
    <lineage>
        <taxon>Bacteria</taxon>
        <taxon>Pseudomonadati</taxon>
        <taxon>Pseudomonadota</taxon>
        <taxon>Gammaproteobacteria</taxon>
        <taxon>Pseudomonadales</taxon>
        <taxon>Marinobacteraceae</taxon>
        <taxon>Marinobacter</taxon>
    </lineage>
</organism>
<evidence type="ECO:0000256" key="1">
    <source>
        <dbReference type="SAM" id="MobiDB-lite"/>
    </source>
</evidence>
<comment type="caution">
    <text evidence="3">The sequence shown here is derived from an EMBL/GenBank/DDBJ whole genome shotgun (WGS) entry which is preliminary data.</text>
</comment>
<gene>
    <name evidence="3" type="ORF">RYS15_18435</name>
</gene>
<dbReference type="Proteomes" id="UP001269819">
    <property type="component" value="Unassembled WGS sequence"/>
</dbReference>